<comment type="caution">
    <text evidence="8">The sequence shown here is derived from an EMBL/GenBank/DDBJ whole genome shotgun (WGS) entry which is preliminary data.</text>
</comment>
<keyword evidence="9" id="KW-1185">Reference proteome</keyword>
<feature type="domain" description="E3 ubiquitin-protein ligase DCST1-like C-terminal" evidence="7">
    <location>
        <begin position="454"/>
        <end position="499"/>
    </location>
</feature>
<dbReference type="AlphaFoldDB" id="A0AAV8Z9K6"/>
<evidence type="ECO:0000256" key="2">
    <source>
        <dbReference type="ARBA" id="ARBA00022692"/>
    </source>
</evidence>
<dbReference type="PANTHER" id="PTHR21041">
    <property type="entry name" value="DENDRITIC CELL-SPECIFIC TRANSMEMBRANE PROTEIN"/>
    <property type="match status" value="1"/>
</dbReference>
<dbReference type="GO" id="GO:0016020">
    <property type="term" value="C:membrane"/>
    <property type="evidence" value="ECO:0007669"/>
    <property type="project" value="UniProtKB-SubCell"/>
</dbReference>
<keyword evidence="2 5" id="KW-0812">Transmembrane</keyword>
<dbReference type="Proteomes" id="UP001162162">
    <property type="component" value="Unassembled WGS sequence"/>
</dbReference>
<evidence type="ECO:0000256" key="3">
    <source>
        <dbReference type="ARBA" id="ARBA00022989"/>
    </source>
</evidence>
<gene>
    <name evidence="8" type="ORF">NQ318_009393</name>
</gene>
<protein>
    <recommendedName>
        <fullName evidence="10">DC-STAMP domain-containing protein 1</fullName>
    </recommendedName>
</protein>
<reference evidence="8" key="1">
    <citation type="journal article" date="2023" name="Insect Mol. Biol.">
        <title>Genome sequencing provides insights into the evolution of gene families encoding plant cell wall-degrading enzymes in longhorned beetles.</title>
        <authorList>
            <person name="Shin N.R."/>
            <person name="Okamura Y."/>
            <person name="Kirsch R."/>
            <person name="Pauchet Y."/>
        </authorList>
    </citation>
    <scope>NUCLEOTIDE SEQUENCE</scope>
    <source>
        <strain evidence="8">AMC_N1</strain>
    </source>
</reference>
<dbReference type="Pfam" id="PF07782">
    <property type="entry name" value="DC_STAMP"/>
    <property type="match status" value="1"/>
</dbReference>
<evidence type="ECO:0008006" key="10">
    <source>
        <dbReference type="Google" id="ProtNLM"/>
    </source>
</evidence>
<keyword evidence="4 5" id="KW-0472">Membrane</keyword>
<evidence type="ECO:0000256" key="4">
    <source>
        <dbReference type="ARBA" id="ARBA00023136"/>
    </source>
</evidence>
<evidence type="ECO:0000259" key="6">
    <source>
        <dbReference type="Pfam" id="PF07782"/>
    </source>
</evidence>
<evidence type="ECO:0000259" key="7">
    <source>
        <dbReference type="Pfam" id="PF26037"/>
    </source>
</evidence>
<dbReference type="Pfam" id="PF26037">
    <property type="entry name" value="zf-RING_DCST1_C"/>
    <property type="match status" value="1"/>
</dbReference>
<evidence type="ECO:0000313" key="8">
    <source>
        <dbReference type="EMBL" id="KAJ8959960.1"/>
    </source>
</evidence>
<name>A0AAV8Z9K6_9CUCU</name>
<proteinExistence type="predicted"/>
<dbReference type="PANTHER" id="PTHR21041:SF17">
    <property type="entry name" value="E3 UBIQUITIN-PROTEIN LIGASE DCST1"/>
    <property type="match status" value="1"/>
</dbReference>
<feature type="transmembrane region" description="Helical" evidence="5">
    <location>
        <begin position="353"/>
        <end position="370"/>
    </location>
</feature>
<organism evidence="8 9">
    <name type="scientific">Aromia moschata</name>
    <dbReference type="NCBI Taxonomy" id="1265417"/>
    <lineage>
        <taxon>Eukaryota</taxon>
        <taxon>Metazoa</taxon>
        <taxon>Ecdysozoa</taxon>
        <taxon>Arthropoda</taxon>
        <taxon>Hexapoda</taxon>
        <taxon>Insecta</taxon>
        <taxon>Pterygota</taxon>
        <taxon>Neoptera</taxon>
        <taxon>Endopterygota</taxon>
        <taxon>Coleoptera</taxon>
        <taxon>Polyphaga</taxon>
        <taxon>Cucujiformia</taxon>
        <taxon>Chrysomeloidea</taxon>
        <taxon>Cerambycidae</taxon>
        <taxon>Cerambycinae</taxon>
        <taxon>Callichromatini</taxon>
        <taxon>Aromia</taxon>
    </lineage>
</organism>
<comment type="subcellular location">
    <subcellularLocation>
        <location evidence="1">Membrane</location>
        <topology evidence="1">Multi-pass membrane protein</topology>
    </subcellularLocation>
</comment>
<feature type="domain" description="Dendritic cell-specific transmembrane protein-like" evidence="6">
    <location>
        <begin position="208"/>
        <end position="398"/>
    </location>
</feature>
<dbReference type="InterPro" id="IPR012858">
    <property type="entry name" value="DC_STAMP-like"/>
</dbReference>
<dbReference type="EMBL" id="JAPWTK010000010">
    <property type="protein sequence ID" value="KAJ8959960.1"/>
    <property type="molecule type" value="Genomic_DNA"/>
</dbReference>
<dbReference type="InterPro" id="IPR058842">
    <property type="entry name" value="DCST1_C"/>
</dbReference>
<evidence type="ECO:0000256" key="5">
    <source>
        <dbReference type="SAM" id="Phobius"/>
    </source>
</evidence>
<feature type="transmembrane region" description="Helical" evidence="5">
    <location>
        <begin position="259"/>
        <end position="279"/>
    </location>
</feature>
<evidence type="ECO:0000313" key="9">
    <source>
        <dbReference type="Proteomes" id="UP001162162"/>
    </source>
</evidence>
<feature type="transmembrane region" description="Helical" evidence="5">
    <location>
        <begin position="172"/>
        <end position="193"/>
    </location>
</feature>
<accession>A0AAV8Z9K6</accession>
<evidence type="ECO:0000256" key="1">
    <source>
        <dbReference type="ARBA" id="ARBA00004141"/>
    </source>
</evidence>
<dbReference type="Pfam" id="PF26039">
    <property type="entry name" value="Dcst2"/>
    <property type="match status" value="1"/>
</dbReference>
<sequence>MFVKPTSASYEKGQKEVRQQIRSNRTRIEGEQVEAERYEKQYLKKIEMRCESQFTKAANKCRKMFQAAYDKCYDTVTWVAAWLLCWPMKLDFVCNIAEALGGASRCDPSKDIDPGFGEGYSYLKNSRSSFSKNFKDVRLQYKIGRIKQLRDVRDARDTAVAVMHTVNSKRAILNNILVIIKRLLAFVFLRIIIESQKYHDKYLRDIEFDNIYITKYFRRIDARRRVQEKHTLLPLKKIERKKLVDPFSLKPLKSEQKKILIDTAILLLEMLTATILILLDRLFYEALDLIRRHAKIDYLQTGKHDLYLEVKGTGMIASLLRSLLKGFNVKKRIRIERTNEVCLPRPSLMSNYYFLKIYGTYFAVWLLMLLQAYTQRLRRIICAYFYRKREKKRVLFLYNETLKRRRGFFRFMRKKVKRMARQHRLKENYNVCAVLRMNYPRTCDWLRIFPSARRTCLICEEPEPRKQSDFVECPNETCSFLYCKECWSDMGNVCLVCETENDDTSSGISEDEYGF</sequence>
<keyword evidence="3 5" id="KW-1133">Transmembrane helix</keyword>
<dbReference type="InterPro" id="IPR051856">
    <property type="entry name" value="CSR-E3_Ligase_Protein"/>
</dbReference>